<reference evidence="4" key="1">
    <citation type="submission" date="2019-06" db="EMBL/GenBank/DDBJ databases">
        <title>Complete Genome Sequence of Serratia marcescens Myophage MyoSmar.</title>
        <authorList>
            <person name="Cooper S."/>
            <person name="Nguyen Q."/>
            <person name="Newkirk H."/>
            <person name="Liu M."/>
            <person name="Cahill J."/>
            <person name="Ramsey J."/>
        </authorList>
    </citation>
    <scope>NUCLEOTIDE SEQUENCE [LARGE SCALE GENOMIC DNA]</scope>
</reference>
<dbReference type="CDD" id="cd05233">
    <property type="entry name" value="SDR_c"/>
    <property type="match status" value="1"/>
</dbReference>
<dbReference type="PANTHER" id="PTHR43639:SF1">
    <property type="entry name" value="SHORT-CHAIN DEHYDROGENASE_REDUCTASE FAMILY PROTEIN"/>
    <property type="match status" value="1"/>
</dbReference>
<dbReference type="InterPro" id="IPR002347">
    <property type="entry name" value="SDR_fam"/>
</dbReference>
<evidence type="ECO:0000313" key="4">
    <source>
        <dbReference type="Proteomes" id="UP000322680"/>
    </source>
</evidence>
<name>A0A5B9N9K2_9CAUD</name>
<proteinExistence type="inferred from homology"/>
<dbReference type="PRINTS" id="PR00081">
    <property type="entry name" value="GDHRDH"/>
</dbReference>
<accession>A0A5B9N9K2</accession>
<dbReference type="Pfam" id="PF00106">
    <property type="entry name" value="adh_short"/>
    <property type="match status" value="1"/>
</dbReference>
<dbReference type="PROSITE" id="PS00061">
    <property type="entry name" value="ADH_SHORT"/>
    <property type="match status" value="1"/>
</dbReference>
<dbReference type="PANTHER" id="PTHR43639">
    <property type="entry name" value="OXIDOREDUCTASE, SHORT-CHAIN DEHYDROGENASE/REDUCTASE FAMILY (AFU_ORTHOLOGUE AFUA_5G02870)"/>
    <property type="match status" value="1"/>
</dbReference>
<dbReference type="Proteomes" id="UP000322680">
    <property type="component" value="Segment"/>
</dbReference>
<dbReference type="SUPFAM" id="SSF51735">
    <property type="entry name" value="NAD(P)-binding Rossmann-fold domains"/>
    <property type="match status" value="1"/>
</dbReference>
<protein>
    <submittedName>
        <fullName evidence="3">Uncharacterized protein</fullName>
    </submittedName>
</protein>
<gene>
    <name evidence="3" type="ORF">CPT_MyoSmar_036</name>
</gene>
<dbReference type="GO" id="GO:0016491">
    <property type="term" value="F:oxidoreductase activity"/>
    <property type="evidence" value="ECO:0007669"/>
    <property type="project" value="UniProtKB-KW"/>
</dbReference>
<dbReference type="Gene3D" id="3.40.50.720">
    <property type="entry name" value="NAD(P)-binding Rossmann-like Domain"/>
    <property type="match status" value="1"/>
</dbReference>
<evidence type="ECO:0000256" key="1">
    <source>
        <dbReference type="ARBA" id="ARBA00006484"/>
    </source>
</evidence>
<comment type="similarity">
    <text evidence="1">Belongs to the short-chain dehydrogenases/reductases (SDR) family.</text>
</comment>
<dbReference type="EMBL" id="MN062189">
    <property type="protein sequence ID" value="QEG09485.1"/>
    <property type="molecule type" value="Genomic_DNA"/>
</dbReference>
<keyword evidence="4" id="KW-1185">Reference proteome</keyword>
<dbReference type="PRINTS" id="PR00080">
    <property type="entry name" value="SDRFAMILY"/>
</dbReference>
<keyword evidence="2" id="KW-0560">Oxidoreductase</keyword>
<evidence type="ECO:0000256" key="2">
    <source>
        <dbReference type="ARBA" id="ARBA00023002"/>
    </source>
</evidence>
<evidence type="ECO:0000313" key="3">
    <source>
        <dbReference type="EMBL" id="QEG09485.1"/>
    </source>
</evidence>
<organism evidence="3 4">
    <name type="scientific">Serratia phage MyoSmar</name>
    <dbReference type="NCBI Taxonomy" id="2596673"/>
    <lineage>
        <taxon>Viruses</taxon>
        <taxon>Duplodnaviria</taxon>
        <taxon>Heunggongvirae</taxon>
        <taxon>Uroviricota</taxon>
        <taxon>Caudoviricetes</taxon>
        <taxon>Lindbergviridae</taxon>
        <taxon>Myosmarvirus</taxon>
        <taxon>Myosmarvirus myosmar</taxon>
    </lineage>
</organism>
<dbReference type="InterPro" id="IPR020904">
    <property type="entry name" value="Sc_DH/Rdtase_CS"/>
</dbReference>
<dbReference type="InterPro" id="IPR036291">
    <property type="entry name" value="NAD(P)-bd_dom_sf"/>
</dbReference>
<sequence>MRILVTGGASGLGKAIVDAINKSKGHSAVTYDIANGDDVTDPQGSDWIYHEKFDALINCAGVNRNEWFSDISRDGAQHVMDVNAFSMVYMTQALLKTLIESKGFVLNIVSNAAHIPMTSSLAYNASKAAALMITKQMAHELTPKFGITVFSISPNKLRGTGMSKQIEDNVCKTRGWTPEFAAEYQKKALMHGLETEPQAIADYIVHLLDTGNWKFMSGTDIPFGK</sequence>